<dbReference type="RefSeq" id="WP_005880539.1">
    <property type="nucleotide sequence ID" value="NZ_CP019430.1"/>
</dbReference>
<dbReference type="OrthoDB" id="5241828at2"/>
<protein>
    <recommendedName>
        <fullName evidence="3">Cysteine-rich domain-containing protein</fullName>
    </recommendedName>
</protein>
<keyword evidence="2" id="KW-1185">Reference proteome</keyword>
<evidence type="ECO:0008006" key="3">
    <source>
        <dbReference type="Google" id="ProtNLM"/>
    </source>
</evidence>
<accession>C3X9B3</accession>
<dbReference type="HOGENOM" id="CLU_1276630_0_0_4"/>
<proteinExistence type="predicted"/>
<gene>
    <name evidence="1" type="ORF">OFBG_00817</name>
</gene>
<evidence type="ECO:0000313" key="2">
    <source>
        <dbReference type="Proteomes" id="UP000005089"/>
    </source>
</evidence>
<reference evidence="1 2" key="1">
    <citation type="submission" date="2009-02" db="EMBL/GenBank/DDBJ databases">
        <title>The Genome Sequence of Oxalobacter formigenes OXCC13.</title>
        <authorList>
            <consortium name="The Broad Institute Genome Sequencing Platform"/>
            <person name="Ward D."/>
            <person name="Young S.K."/>
            <person name="Kodira C.D."/>
            <person name="Zeng Q."/>
            <person name="Koehrsen M."/>
            <person name="Alvarado L."/>
            <person name="Berlin A."/>
            <person name="Borenstein D."/>
            <person name="Chen Z."/>
            <person name="Engels R."/>
            <person name="Freedman E."/>
            <person name="Gellesch M."/>
            <person name="Goldberg J."/>
            <person name="Griggs A."/>
            <person name="Gujja S."/>
            <person name="Heiman D."/>
            <person name="Hepburn T."/>
            <person name="Howarth C."/>
            <person name="Jen D."/>
            <person name="Larson L."/>
            <person name="Lewis B."/>
            <person name="Mehta T."/>
            <person name="Park D."/>
            <person name="Pearson M."/>
            <person name="Roberts A."/>
            <person name="Saif S."/>
            <person name="Shea T."/>
            <person name="Shenoy N."/>
            <person name="Sisk P."/>
            <person name="Stolte C."/>
            <person name="Sykes S."/>
            <person name="Walk T."/>
            <person name="White J."/>
            <person name="Yandava C."/>
            <person name="Allison M.J."/>
            <person name="Lander E."/>
            <person name="Nusbaum C."/>
            <person name="Galagan J."/>
            <person name="Birren B."/>
        </authorList>
    </citation>
    <scope>NUCLEOTIDE SEQUENCE [LARGE SCALE GENOMIC DNA]</scope>
    <source>
        <strain evidence="1 2">OXCC13</strain>
    </source>
</reference>
<name>C3X9B3_OXAFO</name>
<evidence type="ECO:0000313" key="1">
    <source>
        <dbReference type="EMBL" id="EEO29789.1"/>
    </source>
</evidence>
<dbReference type="EMBL" id="GG658170">
    <property type="protein sequence ID" value="EEO29789.1"/>
    <property type="molecule type" value="Genomic_DNA"/>
</dbReference>
<dbReference type="STRING" id="847.BRW83_1397"/>
<dbReference type="AlphaFoldDB" id="C3X9B3"/>
<sequence length="217" mass="24949">MSAVYFPGCKYTIHSRVNSRKIRQYLIRQHGIRQTGCCSTGLDTLREEDIAVYTCPTCSAFIQEYTPKNRSLSIWEILENDDAFPWPDYSGDTVTVQDCWRSFDNRPMQDAVRHILGLMNVETVEIAKNFEKTDFCGSSLMKTQSPRYSRFAPVRFFDNAKDKFIPLPPEEQERRMQEHGKQFTTDKVVCYCTGCLHGLKLGGVNAVHLMDLISARL</sequence>
<dbReference type="Proteomes" id="UP000005089">
    <property type="component" value="Unassembled WGS sequence"/>
</dbReference>
<dbReference type="GeneID" id="77135269"/>
<dbReference type="eggNOG" id="COG0247">
    <property type="taxonomic scope" value="Bacteria"/>
</dbReference>
<organism evidence="1 2">
    <name type="scientific">Oxalobacter formigenes OXCC13</name>
    <dbReference type="NCBI Taxonomy" id="556269"/>
    <lineage>
        <taxon>Bacteria</taxon>
        <taxon>Pseudomonadati</taxon>
        <taxon>Pseudomonadota</taxon>
        <taxon>Betaproteobacteria</taxon>
        <taxon>Burkholderiales</taxon>
        <taxon>Oxalobacteraceae</taxon>
        <taxon>Oxalobacter</taxon>
    </lineage>
</organism>